<proteinExistence type="predicted"/>
<dbReference type="RefSeq" id="WP_324669973.1">
    <property type="nucleotide sequence ID" value="NZ_CP141614.1"/>
</dbReference>
<accession>A0ABZ1BRY3</accession>
<dbReference type="Gene3D" id="3.40.50.2300">
    <property type="match status" value="1"/>
</dbReference>
<name>A0ABZ1BRY3_9FIRM</name>
<dbReference type="InterPro" id="IPR036196">
    <property type="entry name" value="Ptyr_pPase_sf"/>
</dbReference>
<evidence type="ECO:0008006" key="3">
    <source>
        <dbReference type="Google" id="ProtNLM"/>
    </source>
</evidence>
<dbReference type="EMBL" id="CP141614">
    <property type="protein sequence ID" value="WRP15567.1"/>
    <property type="molecule type" value="Genomic_DNA"/>
</dbReference>
<dbReference type="SUPFAM" id="SSF52788">
    <property type="entry name" value="Phosphotyrosine protein phosphatases I"/>
    <property type="match status" value="1"/>
</dbReference>
<keyword evidence="2" id="KW-1185">Reference proteome</keyword>
<evidence type="ECO:0000313" key="1">
    <source>
        <dbReference type="EMBL" id="WRP15567.1"/>
    </source>
</evidence>
<organism evidence="1 2">
    <name type="scientific">Geochorda subterranea</name>
    <dbReference type="NCBI Taxonomy" id="3109564"/>
    <lineage>
        <taxon>Bacteria</taxon>
        <taxon>Bacillati</taxon>
        <taxon>Bacillota</taxon>
        <taxon>Limnochordia</taxon>
        <taxon>Limnochordales</taxon>
        <taxon>Geochordaceae</taxon>
        <taxon>Geochorda</taxon>
    </lineage>
</organism>
<gene>
    <name evidence="1" type="ORF">VLY81_05235</name>
</gene>
<protein>
    <recommendedName>
        <fullName evidence="3">Low molecular weight phosphotyrosine protein phosphatase</fullName>
    </recommendedName>
</protein>
<dbReference type="Proteomes" id="UP001333102">
    <property type="component" value="Chromosome"/>
</dbReference>
<evidence type="ECO:0000313" key="2">
    <source>
        <dbReference type="Proteomes" id="UP001333102"/>
    </source>
</evidence>
<sequence length="72" mass="7852">MVVTVCDQAAEACPVWPGQGRRVHLGFPDPASAQGSPEAIRQVFRGVRDGLTEGLERLLREVERDAQPPDGR</sequence>
<reference evidence="2" key="1">
    <citation type="submission" date="2023-12" db="EMBL/GenBank/DDBJ databases">
        <title>Novel isolates from deep terrestrial aquifers shed light on the physiology and ecology of the class Limnochordia.</title>
        <authorList>
            <person name="Karnachuk O.V."/>
            <person name="Lukina A.P."/>
            <person name="Avakyan M.R."/>
            <person name="Kadnikov V."/>
            <person name="Begmatov S."/>
            <person name="Beletsky A.V."/>
            <person name="Mardanov A.V."/>
            <person name="Ravin N.V."/>
        </authorList>
    </citation>
    <scope>NUCLEOTIDE SEQUENCE [LARGE SCALE GENOMIC DNA]</scope>
    <source>
        <strain evidence="2">LN</strain>
    </source>
</reference>